<feature type="region of interest" description="Disordered" evidence="7">
    <location>
        <begin position="69"/>
        <end position="120"/>
    </location>
</feature>
<organism evidence="10 11">
    <name type="scientific">Modicella reniformis</name>
    <dbReference type="NCBI Taxonomy" id="1440133"/>
    <lineage>
        <taxon>Eukaryota</taxon>
        <taxon>Fungi</taxon>
        <taxon>Fungi incertae sedis</taxon>
        <taxon>Mucoromycota</taxon>
        <taxon>Mortierellomycotina</taxon>
        <taxon>Mortierellomycetes</taxon>
        <taxon>Mortierellales</taxon>
        <taxon>Mortierellaceae</taxon>
        <taxon>Modicella</taxon>
    </lineage>
</organism>
<feature type="transmembrane region" description="Helical" evidence="8">
    <location>
        <begin position="264"/>
        <end position="283"/>
    </location>
</feature>
<evidence type="ECO:0000256" key="4">
    <source>
        <dbReference type="ARBA" id="ARBA00022692"/>
    </source>
</evidence>
<name>A0A9P6SSF8_9FUNG</name>
<feature type="transmembrane region" description="Helical" evidence="8">
    <location>
        <begin position="295"/>
        <end position="313"/>
    </location>
</feature>
<evidence type="ECO:0000256" key="6">
    <source>
        <dbReference type="ARBA" id="ARBA00023136"/>
    </source>
</evidence>
<dbReference type="EMBL" id="JAAAHW010001131">
    <property type="protein sequence ID" value="KAF9996646.1"/>
    <property type="molecule type" value="Genomic_DNA"/>
</dbReference>
<keyword evidence="4 8" id="KW-0812">Transmembrane</keyword>
<dbReference type="PRINTS" id="PR00171">
    <property type="entry name" value="SUGRTRNSPORT"/>
</dbReference>
<feature type="compositionally biased region" description="Polar residues" evidence="7">
    <location>
        <begin position="83"/>
        <end position="94"/>
    </location>
</feature>
<evidence type="ECO:0000256" key="3">
    <source>
        <dbReference type="ARBA" id="ARBA00022448"/>
    </source>
</evidence>
<proteinExistence type="inferred from homology"/>
<gene>
    <name evidence="10" type="ORF">BGZ65_007775</name>
</gene>
<dbReference type="AlphaFoldDB" id="A0A9P6SSF8"/>
<dbReference type="PANTHER" id="PTHR23503">
    <property type="entry name" value="SOLUTE CARRIER FAMILY 2"/>
    <property type="match status" value="1"/>
</dbReference>
<dbReference type="InterPro" id="IPR036259">
    <property type="entry name" value="MFS_trans_sf"/>
</dbReference>
<dbReference type="SUPFAM" id="SSF103473">
    <property type="entry name" value="MFS general substrate transporter"/>
    <property type="match status" value="1"/>
</dbReference>
<protein>
    <recommendedName>
        <fullName evidence="9">Major facilitator superfamily (MFS) profile domain-containing protein</fullName>
    </recommendedName>
</protein>
<feature type="transmembrane region" description="Helical" evidence="8">
    <location>
        <begin position="201"/>
        <end position="221"/>
    </location>
</feature>
<evidence type="ECO:0000259" key="9">
    <source>
        <dbReference type="PROSITE" id="PS50850"/>
    </source>
</evidence>
<dbReference type="Proteomes" id="UP000749646">
    <property type="component" value="Unassembled WGS sequence"/>
</dbReference>
<feature type="domain" description="Major facilitator superfamily (MFS) profile" evidence="9">
    <location>
        <begin position="1"/>
        <end position="317"/>
    </location>
</feature>
<dbReference type="GO" id="GO:0016020">
    <property type="term" value="C:membrane"/>
    <property type="evidence" value="ECO:0007669"/>
    <property type="project" value="UniProtKB-SubCell"/>
</dbReference>
<comment type="subcellular location">
    <subcellularLocation>
        <location evidence="1">Membrane</location>
        <topology evidence="1">Multi-pass membrane protein</topology>
    </subcellularLocation>
</comment>
<keyword evidence="5 8" id="KW-1133">Transmembrane helix</keyword>
<feature type="transmembrane region" description="Helical" evidence="8">
    <location>
        <begin position="227"/>
        <end position="252"/>
    </location>
</feature>
<dbReference type="InterPro" id="IPR005828">
    <property type="entry name" value="MFS_sugar_transport-like"/>
</dbReference>
<dbReference type="GO" id="GO:0015149">
    <property type="term" value="F:hexose transmembrane transporter activity"/>
    <property type="evidence" value="ECO:0007669"/>
    <property type="project" value="TreeGrafter"/>
</dbReference>
<sequence>MAMNGIPSLIQCFMLPSLVESPRYLVSQRSLREAQRSLQKLRGPESEVDVLAEFKEIVHLLLGGEQHGNIGGKQDHADLESPSPITSVPTTVQRGDSHVTEKSDSTRATPSPSHQQQQNQEPYGILELFRSECCGLAIIGVLVHFLQQASGINGLVYYSTSFLASVFGSENSKYITVGISCCSLVSTVSSLELIRRFSRKSLMMASFAGITLSSILLVIGSYTGRGILVAVAVFLYIATFAFAMGPIPWLLLSELLPTYALSPASSVATGVNWGTNFVIGLVFPSMTKSLGSATFILFAVINLFGFFYIWYFVPETKGRTVEAIMAEKGVQPRS</sequence>
<accession>A0A9P6SSF8</accession>
<feature type="compositionally biased region" description="Polar residues" evidence="7">
    <location>
        <begin position="106"/>
        <end position="120"/>
    </location>
</feature>
<keyword evidence="6 8" id="KW-0472">Membrane</keyword>
<feature type="compositionally biased region" description="Basic and acidic residues" evidence="7">
    <location>
        <begin position="95"/>
        <end position="105"/>
    </location>
</feature>
<dbReference type="InterPro" id="IPR045263">
    <property type="entry name" value="GLUT"/>
</dbReference>
<evidence type="ECO:0000313" key="11">
    <source>
        <dbReference type="Proteomes" id="UP000749646"/>
    </source>
</evidence>
<evidence type="ECO:0000256" key="1">
    <source>
        <dbReference type="ARBA" id="ARBA00004141"/>
    </source>
</evidence>
<evidence type="ECO:0000256" key="7">
    <source>
        <dbReference type="SAM" id="MobiDB-lite"/>
    </source>
</evidence>
<keyword evidence="11" id="KW-1185">Reference proteome</keyword>
<dbReference type="Gene3D" id="1.20.1250.20">
    <property type="entry name" value="MFS general substrate transporter like domains"/>
    <property type="match status" value="2"/>
</dbReference>
<evidence type="ECO:0000256" key="5">
    <source>
        <dbReference type="ARBA" id="ARBA00022989"/>
    </source>
</evidence>
<evidence type="ECO:0000313" key="10">
    <source>
        <dbReference type="EMBL" id="KAF9996646.1"/>
    </source>
</evidence>
<dbReference type="InterPro" id="IPR003663">
    <property type="entry name" value="Sugar/inositol_transpt"/>
</dbReference>
<keyword evidence="3" id="KW-0813">Transport</keyword>
<dbReference type="OrthoDB" id="4540492at2759"/>
<comment type="caution">
    <text evidence="10">The sequence shown here is derived from an EMBL/GenBank/DDBJ whole genome shotgun (WGS) entry which is preliminary data.</text>
</comment>
<reference evidence="10" key="1">
    <citation type="journal article" date="2020" name="Fungal Divers.">
        <title>Resolving the Mortierellaceae phylogeny through synthesis of multi-gene phylogenetics and phylogenomics.</title>
        <authorList>
            <person name="Vandepol N."/>
            <person name="Liber J."/>
            <person name="Desiro A."/>
            <person name="Na H."/>
            <person name="Kennedy M."/>
            <person name="Barry K."/>
            <person name="Grigoriev I.V."/>
            <person name="Miller A.N."/>
            <person name="O'Donnell K."/>
            <person name="Stajich J.E."/>
            <person name="Bonito G."/>
        </authorList>
    </citation>
    <scope>NUCLEOTIDE SEQUENCE</scope>
    <source>
        <strain evidence="10">MES-2147</strain>
    </source>
</reference>
<dbReference type="Pfam" id="PF00083">
    <property type="entry name" value="Sugar_tr"/>
    <property type="match status" value="2"/>
</dbReference>
<evidence type="ECO:0000256" key="2">
    <source>
        <dbReference type="ARBA" id="ARBA00010992"/>
    </source>
</evidence>
<evidence type="ECO:0000256" key="8">
    <source>
        <dbReference type="SAM" id="Phobius"/>
    </source>
</evidence>
<dbReference type="InterPro" id="IPR020846">
    <property type="entry name" value="MFS_dom"/>
</dbReference>
<comment type="similarity">
    <text evidence="2">Belongs to the major facilitator superfamily. Sugar transporter (TC 2.A.1.1) family.</text>
</comment>
<dbReference type="PANTHER" id="PTHR23503:SF8">
    <property type="entry name" value="FACILITATED GLUCOSE TRANSPORTER PROTEIN 1"/>
    <property type="match status" value="1"/>
</dbReference>
<dbReference type="PROSITE" id="PS50850">
    <property type="entry name" value="MFS"/>
    <property type="match status" value="1"/>
</dbReference>